<dbReference type="InterPro" id="IPR015943">
    <property type="entry name" value="WD40/YVTN_repeat-like_dom_sf"/>
</dbReference>
<dbReference type="EMBL" id="JFZB01000001">
    <property type="protein sequence ID" value="KFI30948.1"/>
    <property type="molecule type" value="Genomic_DNA"/>
</dbReference>
<comment type="caution">
    <text evidence="2">The sequence shown here is derived from an EMBL/GenBank/DDBJ whole genome shotgun (WGS) entry which is preliminary data.</text>
</comment>
<feature type="domain" description="Pyrrolo-quinoline quinone repeat" evidence="1">
    <location>
        <begin position="115"/>
        <end position="352"/>
    </location>
</feature>
<accession>A0A086Y9J8</accession>
<dbReference type="PANTHER" id="PTHR34512">
    <property type="entry name" value="CELL SURFACE PROTEIN"/>
    <property type="match status" value="1"/>
</dbReference>
<protein>
    <submittedName>
        <fullName evidence="2">Quinoprotein</fullName>
    </submittedName>
</protein>
<dbReference type="AlphaFoldDB" id="A0A086Y9J8"/>
<evidence type="ECO:0000313" key="2">
    <source>
        <dbReference type="EMBL" id="KFI30948.1"/>
    </source>
</evidence>
<dbReference type="SUPFAM" id="SSF50998">
    <property type="entry name" value="Quinoprotein alcohol dehydrogenase-like"/>
    <property type="match status" value="1"/>
</dbReference>
<name>A0A086Y9J8_9RHOB</name>
<organism evidence="2 3">
    <name type="scientific">Paenirhodobacter enshiensis</name>
    <dbReference type="NCBI Taxonomy" id="1105367"/>
    <lineage>
        <taxon>Bacteria</taxon>
        <taxon>Pseudomonadati</taxon>
        <taxon>Pseudomonadota</taxon>
        <taxon>Alphaproteobacteria</taxon>
        <taxon>Rhodobacterales</taxon>
        <taxon>Rhodobacter group</taxon>
        <taxon>Paenirhodobacter</taxon>
    </lineage>
</organism>
<evidence type="ECO:0000259" key="1">
    <source>
        <dbReference type="Pfam" id="PF13360"/>
    </source>
</evidence>
<dbReference type="InterPro" id="IPR018391">
    <property type="entry name" value="PQQ_b-propeller_rpt"/>
</dbReference>
<dbReference type="eggNOG" id="COG1520">
    <property type="taxonomic scope" value="Bacteria"/>
</dbReference>
<dbReference type="InterPro" id="IPR011047">
    <property type="entry name" value="Quinoprotein_ADH-like_sf"/>
</dbReference>
<dbReference type="OrthoDB" id="5290752at2"/>
<reference evidence="2 3" key="1">
    <citation type="submission" date="2014-03" db="EMBL/GenBank/DDBJ databases">
        <title>Genome of Paenirhodobacter enshiensis DW2-9.</title>
        <authorList>
            <person name="Wang D."/>
            <person name="Wang G."/>
        </authorList>
    </citation>
    <scope>NUCLEOTIDE SEQUENCE [LARGE SCALE GENOMIC DNA]</scope>
    <source>
        <strain evidence="2 3">DW2-9</strain>
    </source>
</reference>
<dbReference type="Gene3D" id="2.130.10.10">
    <property type="entry name" value="YVTN repeat-like/Quinoprotein amine dehydrogenase"/>
    <property type="match status" value="1"/>
</dbReference>
<sequence length="435" mass="44905">MALAGTVLGSVALLAGCQKEEILQGTRIDPRDVIEGASVPGPENVARPISLPKPQANADWPQRAGDAQHLLVNPALGAGVTQVWEAPIGQGDSYRYRLVAEPVVAAGQVFTLDSRGLVTATAAANGARIWQASITPAGDRADDATGSGLAYDGGRLYVTSTYGELVALDARTGAVIWRQRFDAGIGGAPTVADGVVYVVARDASAWAIQTSDGKVLWQLDAAPAPAGMGGASAPVVAGRAVIFPFATGEMLAAMRQGGIGLWQANVAGRRVGRGYSQVQDLTGEPVVAGNVVYAGSSAGKLSAFDLGSGTMLWTAQSGPTSPVQVAGGALFMTTDDAKLQRLDAVTGRVIWSVDLPQYVREKIKKQNEIWVNYGPVLAGGRLFVPSSDGVLRVFDPVSGALVSQGVIPSGASTDPVVAGGTLYLVSRDGVLRAYR</sequence>
<evidence type="ECO:0000313" key="3">
    <source>
        <dbReference type="Proteomes" id="UP000028824"/>
    </source>
</evidence>
<proteinExistence type="predicted"/>
<feature type="domain" description="Pyrrolo-quinoline quinone repeat" evidence="1">
    <location>
        <begin position="374"/>
        <end position="434"/>
    </location>
</feature>
<gene>
    <name evidence="2" type="ORF">CG50_04485</name>
</gene>
<dbReference type="PANTHER" id="PTHR34512:SF30">
    <property type="entry name" value="OUTER MEMBRANE PROTEIN ASSEMBLY FACTOR BAMB"/>
    <property type="match status" value="1"/>
</dbReference>
<dbReference type="Pfam" id="PF13360">
    <property type="entry name" value="PQQ_2"/>
    <property type="match status" value="2"/>
</dbReference>
<dbReference type="STRING" id="1105367.CG50_04485"/>
<dbReference type="InterPro" id="IPR002372">
    <property type="entry name" value="PQQ_rpt_dom"/>
</dbReference>
<dbReference type="SMART" id="SM00564">
    <property type="entry name" value="PQQ"/>
    <property type="match status" value="6"/>
</dbReference>
<dbReference type="Proteomes" id="UP000028824">
    <property type="component" value="Unassembled WGS sequence"/>
</dbReference>
<keyword evidence="3" id="KW-1185">Reference proteome</keyword>